<protein>
    <submittedName>
        <fullName evidence="1">Uncharacterized protein</fullName>
    </submittedName>
</protein>
<dbReference type="EMBL" id="JASNVW010000001">
    <property type="protein sequence ID" value="MDK6028029.1"/>
    <property type="molecule type" value="Genomic_DNA"/>
</dbReference>
<gene>
    <name evidence="1" type="ORF">QPL79_01440</name>
</gene>
<keyword evidence="2" id="KW-1185">Reference proteome</keyword>
<evidence type="ECO:0000313" key="1">
    <source>
        <dbReference type="EMBL" id="MDK6028029.1"/>
    </source>
</evidence>
<name>A0ABD4Z4H8_9CREN</name>
<dbReference type="AlphaFoldDB" id="A0ABD4Z4H8"/>
<accession>A0ABD4Z4H8</accession>
<sequence>MAKENLIRIAIVQNIEYEKCRELVEALKKQHVDAILVCGGIGQCLSVLEVNKKLFGITNIDDDTHVVKALKNREAFVAGSWQLIEKNVCIGGVDAKNPVQNVERLERTILSQCSFAIIISYYPLKKSICAKAEFMGRSLSFGLKSIFKNKSKQIKYLVIACNKNFVHSFCKQTLDSEGLLVTTNESFISLLVDLQNLDVAIVK</sequence>
<evidence type="ECO:0000313" key="2">
    <source>
        <dbReference type="Proteomes" id="UP001529235"/>
    </source>
</evidence>
<proteinExistence type="predicted"/>
<dbReference type="RefSeq" id="WP_285273005.1">
    <property type="nucleotide sequence ID" value="NZ_JASNVW010000001.1"/>
</dbReference>
<reference evidence="1 2" key="1">
    <citation type="submission" date="2023-05" db="EMBL/GenBank/DDBJ databases">
        <title>A new hyperthermophilic archaea 'Ignisphaera cupida' sp. nov. and description of the family 'Ignisphaeraceae' fam. nov.</title>
        <authorList>
            <person name="Podosokorskaya O.A."/>
            <person name="Elcheninov A.G."/>
            <person name="Klukina A."/>
            <person name="Merkel A.Y."/>
        </authorList>
    </citation>
    <scope>NUCLEOTIDE SEQUENCE [LARGE SCALE GENOMIC DNA]</scope>
    <source>
        <strain evidence="1 2">4213-co</strain>
    </source>
</reference>
<comment type="caution">
    <text evidence="1">The sequence shown here is derived from an EMBL/GenBank/DDBJ whole genome shotgun (WGS) entry which is preliminary data.</text>
</comment>
<organism evidence="1 2">
    <name type="scientific">Ignisphaera cupida</name>
    <dbReference type="NCBI Taxonomy" id="3050454"/>
    <lineage>
        <taxon>Archaea</taxon>
        <taxon>Thermoproteota</taxon>
        <taxon>Thermoprotei</taxon>
        <taxon>Desulfurococcales</taxon>
        <taxon>Desulfurococcaceae</taxon>
        <taxon>Ignisphaera</taxon>
    </lineage>
</organism>
<dbReference type="Proteomes" id="UP001529235">
    <property type="component" value="Unassembled WGS sequence"/>
</dbReference>